<organism evidence="1 2">
    <name type="scientific">Leptospira kmetyi</name>
    <dbReference type="NCBI Taxonomy" id="408139"/>
    <lineage>
        <taxon>Bacteria</taxon>
        <taxon>Pseudomonadati</taxon>
        <taxon>Spirochaetota</taxon>
        <taxon>Spirochaetia</taxon>
        <taxon>Leptospirales</taxon>
        <taxon>Leptospiraceae</taxon>
        <taxon>Leptospira</taxon>
    </lineage>
</organism>
<sequence>MGEHYPYIKFFADIIESGVWAGLSSAAKTLYLVLLKFSDQHFKPVWPSTEILLKLTGFKTKKSIIQGKRDLIQAGLLQVTPGTGHTSSRYYFCFNYKGSKIPPQGYIFGHPGGGNGGISEVSEKRPQGSGEGNPNHINITITNNQNQEPQKKKTNVSLEDLEEKYGPSILSEAFAKAKARGMEANIRYIQGICKNLMKTHLEAVVPEFNQNHEGPKEQEATWKGFLHWSKERLTRSSVEILERVRVEPDGRTLCILDPVPESLRMIIAKYFTEEIRPPILVIFSAKTEENRTTSAKY</sequence>
<reference evidence="1 2" key="1">
    <citation type="submission" date="2018-11" db="EMBL/GenBank/DDBJ databases">
        <title>Complete genome sequence of Leptospira kmetyi isolate LS 001/16 from soil sample associated with a leptospirosis patient in Kelantan.</title>
        <authorList>
            <person name="Muhammad Yusoff F."/>
            <person name="Muhammad Yusoff S."/>
            <person name="Ahmad M.N."/>
            <person name="Yusof N.Y."/>
            <person name="Aziah I."/>
        </authorList>
    </citation>
    <scope>NUCLEOTIDE SEQUENCE [LARGE SCALE GENOMIC DNA]</scope>
    <source>
        <strain evidence="1 2">LS 001/16</strain>
    </source>
</reference>
<proteinExistence type="predicted"/>
<protein>
    <submittedName>
        <fullName evidence="1">Helix-turn-helix domain-containing protein</fullName>
    </submittedName>
</protein>
<dbReference type="EMBL" id="CP033615">
    <property type="protein sequence ID" value="AYV57848.1"/>
    <property type="molecule type" value="Genomic_DNA"/>
</dbReference>
<evidence type="ECO:0000313" key="1">
    <source>
        <dbReference type="EMBL" id="AYV57848.1"/>
    </source>
</evidence>
<accession>A0AAD0XSH9</accession>
<dbReference type="RefSeq" id="WP_123180513.1">
    <property type="nucleotide sequence ID" value="NZ_CP033615.1"/>
</dbReference>
<dbReference type="Proteomes" id="UP000276407">
    <property type="component" value="Chromosome 2"/>
</dbReference>
<dbReference type="Pfam" id="PF13730">
    <property type="entry name" value="HTH_36"/>
    <property type="match status" value="1"/>
</dbReference>
<evidence type="ECO:0000313" key="2">
    <source>
        <dbReference type="Proteomes" id="UP000276407"/>
    </source>
</evidence>
<dbReference type="KEGG" id="lkm:EFP84_19675"/>
<dbReference type="AlphaFoldDB" id="A0AAD0XSH9"/>
<gene>
    <name evidence="1" type="ORF">EFP84_19675</name>
</gene>
<name>A0AAD0XSH9_9LEPT</name>